<reference evidence="1 2" key="1">
    <citation type="journal article" date="2014" name="PLoS Genet.">
        <title>Phylogenetically driven sequencing of extremely halophilic archaea reveals strategies for static and dynamic osmo-response.</title>
        <authorList>
            <person name="Becker E.A."/>
            <person name="Seitzer P.M."/>
            <person name="Tritt A."/>
            <person name="Larsen D."/>
            <person name="Krusor M."/>
            <person name="Yao A.I."/>
            <person name="Wu D."/>
            <person name="Madern D."/>
            <person name="Eisen J.A."/>
            <person name="Darling A.E."/>
            <person name="Facciotti M.T."/>
        </authorList>
    </citation>
    <scope>NUCLEOTIDE SEQUENCE [LARGE SCALE GENOMIC DNA]</scope>
    <source>
        <strain evidence="1 2">JCM 13560</strain>
    </source>
</reference>
<dbReference type="AlphaFoldDB" id="M0PKR9"/>
<evidence type="ECO:0000313" key="1">
    <source>
        <dbReference type="EMBL" id="EMA70666.1"/>
    </source>
</evidence>
<dbReference type="EMBL" id="AOJI01000002">
    <property type="protein sequence ID" value="EMA70666.1"/>
    <property type="molecule type" value="Genomic_DNA"/>
</dbReference>
<comment type="caution">
    <text evidence="1">The sequence shown here is derived from an EMBL/GenBank/DDBJ whole genome shotgun (WGS) entry which is preliminary data.</text>
</comment>
<name>M0PKR9_9EURY</name>
<accession>M0PKR9</accession>
<dbReference type="PATRIC" id="fig|1230454.4.peg.44"/>
<dbReference type="Proteomes" id="UP000011575">
    <property type="component" value="Unassembled WGS sequence"/>
</dbReference>
<proteinExistence type="predicted"/>
<gene>
    <name evidence="1" type="ORF">C461_00217</name>
</gene>
<sequence>MPTKSDWRDAPRDPDTAVDLGYDLLDLDVLPTSIEGQSRLIVLPAAEEQFHEDAFLVVNEELVCDLGTMV</sequence>
<organism evidence="1 2">
    <name type="scientific">Halorubrum aidingense JCM 13560</name>
    <dbReference type="NCBI Taxonomy" id="1230454"/>
    <lineage>
        <taxon>Archaea</taxon>
        <taxon>Methanobacteriati</taxon>
        <taxon>Methanobacteriota</taxon>
        <taxon>Stenosarchaea group</taxon>
        <taxon>Halobacteria</taxon>
        <taxon>Halobacteriales</taxon>
        <taxon>Haloferacaceae</taxon>
        <taxon>Halorubrum</taxon>
    </lineage>
</organism>
<dbReference type="RefSeq" id="WP_007997571.1">
    <property type="nucleotide sequence ID" value="NZ_AOJI01000002.1"/>
</dbReference>
<keyword evidence="2" id="KW-1185">Reference proteome</keyword>
<evidence type="ECO:0000313" key="2">
    <source>
        <dbReference type="Proteomes" id="UP000011575"/>
    </source>
</evidence>
<protein>
    <submittedName>
        <fullName evidence="1">Uncharacterized protein</fullName>
    </submittedName>
</protein>